<sequence length="186" mass="20316">MIAIPDFVPHAPVPADLIDAYRDRVPEELVELWQEYGFGTFGEGFVRVIDPRAYEAGIGDVLGKVTKQHIAIPIMVTGFADVVTWDPGDGVTGIMYRVEDTTGLGSTVSTFVKLTVGDGAKHLDRKFDWGLFPRAVATHGALAFDESFVFVPLLSLGGPKDVAHLQPRKTIEAIRTMVELQGVIEH</sequence>
<dbReference type="InterPro" id="IPR015002">
    <property type="entry name" value="T6SS_Tdi1_C"/>
</dbReference>
<dbReference type="Pfam" id="PF08887">
    <property type="entry name" value="GAD-like"/>
    <property type="match status" value="1"/>
</dbReference>
<name>A0ABN1YV71_9MICO</name>
<reference evidence="3 4" key="1">
    <citation type="journal article" date="2019" name="Int. J. Syst. Evol. Microbiol.">
        <title>The Global Catalogue of Microorganisms (GCM) 10K type strain sequencing project: providing services to taxonomists for standard genome sequencing and annotation.</title>
        <authorList>
            <consortium name="The Broad Institute Genomics Platform"/>
            <consortium name="The Broad Institute Genome Sequencing Center for Infectious Disease"/>
            <person name="Wu L."/>
            <person name="Ma J."/>
        </authorList>
    </citation>
    <scope>NUCLEOTIDE SEQUENCE [LARGE SCALE GENOMIC DNA]</scope>
    <source>
        <strain evidence="3 4">JCM 12398</strain>
    </source>
</reference>
<accession>A0ABN1YV71</accession>
<dbReference type="Pfam" id="PF08906">
    <property type="entry name" value="T6SS_Tdi1_C"/>
    <property type="match status" value="1"/>
</dbReference>
<gene>
    <name evidence="3" type="ORF">GCM10009640_17560</name>
</gene>
<proteinExistence type="predicted"/>
<comment type="caution">
    <text evidence="3">The sequence shown here is derived from an EMBL/GenBank/DDBJ whole genome shotgun (WGS) entry which is preliminary data.</text>
</comment>
<dbReference type="Proteomes" id="UP001501266">
    <property type="component" value="Unassembled WGS sequence"/>
</dbReference>
<evidence type="ECO:0000259" key="2">
    <source>
        <dbReference type="Pfam" id="PF08906"/>
    </source>
</evidence>
<dbReference type="InterPro" id="IPR014983">
    <property type="entry name" value="GAD-rel"/>
</dbReference>
<dbReference type="EMBL" id="BAAAKK010000005">
    <property type="protein sequence ID" value="GAA1423419.1"/>
    <property type="molecule type" value="Genomic_DNA"/>
</dbReference>
<dbReference type="RefSeq" id="WP_343919514.1">
    <property type="nucleotide sequence ID" value="NZ_BAAAKK010000005.1"/>
</dbReference>
<evidence type="ECO:0000259" key="1">
    <source>
        <dbReference type="Pfam" id="PF08887"/>
    </source>
</evidence>
<feature type="domain" description="T6SS immunity protein Tdi1 C-terminal" evidence="2">
    <location>
        <begin position="122"/>
        <end position="170"/>
    </location>
</feature>
<keyword evidence="4" id="KW-1185">Reference proteome</keyword>
<evidence type="ECO:0000313" key="3">
    <source>
        <dbReference type="EMBL" id="GAA1423419.1"/>
    </source>
</evidence>
<organism evidence="3 4">
    <name type="scientific">Agrococcus citreus</name>
    <dbReference type="NCBI Taxonomy" id="84643"/>
    <lineage>
        <taxon>Bacteria</taxon>
        <taxon>Bacillati</taxon>
        <taxon>Actinomycetota</taxon>
        <taxon>Actinomycetes</taxon>
        <taxon>Micrococcales</taxon>
        <taxon>Microbacteriaceae</taxon>
        <taxon>Agrococcus</taxon>
    </lineage>
</organism>
<protein>
    <submittedName>
        <fullName evidence="3">DUF1851 domain-containing protein</fullName>
    </submittedName>
</protein>
<evidence type="ECO:0000313" key="4">
    <source>
        <dbReference type="Proteomes" id="UP001501266"/>
    </source>
</evidence>
<feature type="domain" description="GAD-related" evidence="1">
    <location>
        <begin position="10"/>
        <end position="90"/>
    </location>
</feature>